<reference evidence="2" key="2">
    <citation type="submission" date="2017-12" db="EMBL/GenBank/DDBJ databases">
        <authorList>
            <person name="Song Y."/>
        </authorList>
    </citation>
    <scope>NUCLEOTIDE SEQUENCE</scope>
    <source>
        <tissue evidence="2">Antennae</tissue>
    </source>
</reference>
<keyword evidence="1" id="KW-0732">Signal</keyword>
<dbReference type="GO" id="GO:0007608">
    <property type="term" value="P:sensory perception of smell"/>
    <property type="evidence" value="ECO:0007669"/>
    <property type="project" value="TreeGrafter"/>
</dbReference>
<accession>A0A3G2KPI2</accession>
<name>A0A3G2KPI2_9HEMI</name>
<dbReference type="InterPro" id="IPR006170">
    <property type="entry name" value="PBP/GOBP"/>
</dbReference>
<sequence>MAVLATLTYGLEISSKDMEILKECRTKNNISLGDLLKGAEKQEIPTTENGKCFLQCVMEKAGVIKDDKINVDRAKAINAKKLKDKPDFKDKADKIADLCSKEVTKPDGKCEFAVKISECAMKHAKEMGVPQLKFGV</sequence>
<proteinExistence type="evidence at transcript level"/>
<dbReference type="AlphaFoldDB" id="A0A3G2KPI2"/>
<organism evidence="2">
    <name type="scientific">Yemma signatus</name>
    <dbReference type="NCBI Taxonomy" id="300820"/>
    <lineage>
        <taxon>Eukaryota</taxon>
        <taxon>Metazoa</taxon>
        <taxon>Ecdysozoa</taxon>
        <taxon>Arthropoda</taxon>
        <taxon>Hexapoda</taxon>
        <taxon>Insecta</taxon>
        <taxon>Pterygota</taxon>
        <taxon>Neoptera</taxon>
        <taxon>Paraneoptera</taxon>
        <taxon>Hemiptera</taxon>
        <taxon>Heteroptera</taxon>
        <taxon>Panheteroptera</taxon>
        <taxon>Pentatomomorpha</taxon>
        <taxon>Lygaeoidea</taxon>
        <taxon>Berytidae</taxon>
        <taxon>Yemma</taxon>
    </lineage>
</organism>
<evidence type="ECO:0000256" key="1">
    <source>
        <dbReference type="ARBA" id="ARBA00022729"/>
    </source>
</evidence>
<dbReference type="Pfam" id="PF01395">
    <property type="entry name" value="PBP_GOBP"/>
    <property type="match status" value="1"/>
</dbReference>
<dbReference type="SMART" id="SM00708">
    <property type="entry name" value="PhBP"/>
    <property type="match status" value="1"/>
</dbReference>
<reference evidence="2" key="1">
    <citation type="journal article" date="2017" name="Environ. Entomol.">
        <title>Identification of Candidate Odorant-Binding Protein and Chemosensory Protein Genes in Cyrtorhinus lividipennis (Hemiptera: Miridae), a Key Predator of the Rice Planthoppers in Asia.</title>
        <authorList>
            <person name="Wang G.Y."/>
            <person name="Zhu M.F."/>
            <person name="Jiang Y.D."/>
            <person name="Zhou W.W."/>
            <person name="Liu S."/>
            <person name="Heong K.L."/>
            <person name="Cheng J."/>
            <person name="Zhu Z.R."/>
        </authorList>
    </citation>
    <scope>NUCLEOTIDE SEQUENCE</scope>
    <source>
        <tissue evidence="2">Antennae</tissue>
    </source>
</reference>
<dbReference type="EMBL" id="MG719528">
    <property type="protein sequence ID" value="AYN61082.1"/>
    <property type="molecule type" value="mRNA"/>
</dbReference>
<dbReference type="Gene3D" id="1.10.238.20">
    <property type="entry name" value="Pheromone/general odorant binding protein domain"/>
    <property type="match status" value="1"/>
</dbReference>
<protein>
    <submittedName>
        <fullName evidence="2">Odorant-binding protein 21</fullName>
    </submittedName>
</protein>
<dbReference type="CDD" id="cd23992">
    <property type="entry name" value="PBP_GOBP"/>
    <property type="match status" value="1"/>
</dbReference>
<dbReference type="GO" id="GO:0005549">
    <property type="term" value="F:odorant binding"/>
    <property type="evidence" value="ECO:0007669"/>
    <property type="project" value="InterPro"/>
</dbReference>
<dbReference type="PANTHER" id="PTHR11857">
    <property type="entry name" value="ODORANT BINDING PROTEIN-RELATED"/>
    <property type="match status" value="1"/>
</dbReference>
<dbReference type="InterPro" id="IPR036728">
    <property type="entry name" value="PBP_GOBP_sf"/>
</dbReference>
<dbReference type="SUPFAM" id="SSF47565">
    <property type="entry name" value="Insect pheromone/odorant-binding proteins"/>
    <property type="match status" value="1"/>
</dbReference>
<dbReference type="GO" id="GO:0005615">
    <property type="term" value="C:extracellular space"/>
    <property type="evidence" value="ECO:0007669"/>
    <property type="project" value="TreeGrafter"/>
</dbReference>
<evidence type="ECO:0000313" key="2">
    <source>
        <dbReference type="EMBL" id="AYN61082.1"/>
    </source>
</evidence>